<dbReference type="GO" id="GO:0035925">
    <property type="term" value="F:mRNA 3'-UTR AU-rich region binding"/>
    <property type="evidence" value="ECO:0007669"/>
    <property type="project" value="TreeGrafter"/>
</dbReference>
<dbReference type="InterPro" id="IPR036291">
    <property type="entry name" value="NAD(P)-bd_dom_sf"/>
</dbReference>
<dbReference type="VEuPathDB" id="FungiDB:CCM_07582"/>
<feature type="non-terminal residue" evidence="5">
    <location>
        <position position="1"/>
    </location>
</feature>
<dbReference type="Gene3D" id="3.90.180.10">
    <property type="entry name" value="Medium-chain alcohol dehydrogenases, catalytic domain"/>
    <property type="match status" value="1"/>
</dbReference>
<dbReference type="PANTHER" id="PTHR48106">
    <property type="entry name" value="QUINONE OXIDOREDUCTASE PIG3-RELATED"/>
    <property type="match status" value="1"/>
</dbReference>
<evidence type="ECO:0000256" key="2">
    <source>
        <dbReference type="ARBA" id="ARBA00022857"/>
    </source>
</evidence>
<accession>A0A2H4SW83</accession>
<sequence length="721" mass="76473">LSNYQARHHPLKQPHATPSPLFSSSPIFYSRRHFHSHPPTMAPVPATMKAVSIAKNGGPEVLQYTDVPVPQPQPDEILVRNRMAGVNFIDTYFRSGQYPSPAFPRILGQDGAGEVVAVGSAVAVPHAVGSTVVYMNGTGTYAEYSTVKAASAIAVPAGVTVEDAVAVYLQGLTAWTFIRRAGLTQAGEWAFVHAAAGGVGSLLVQLLKGLGAKVIATASSEEKLKIVKDLGADHVINSNDDWVARVNEITGGHGADSIYDGVGKATFHKDLEIIAVGGSLVMLGNASGNVEPFDIRSTLGPKNVRLSRPIVFAYIKEHEALEKYAGEVFEFVRSGKLKVLQHGTYDLKDVAKAHADIESRKTVLTCLFQRHLGLPLEFLVRKRRIGSEIEDIALAAGNNLVREIATNNSAKGLDHFEDGAAASGSEVPGFDTRLVVAKVLQGSEMSLGKVDDVDVVANGSAIARRIYMITSGLLVQLHTITKHEELLALASGNLTKQRQQVVRDTLGVLAHNSAGVGATGIKVSQKSTVPLLEGLALLLQPIALSVDVVGNDVLNGGLGAAVGVCRANRAVLWNGNHVGESGGIAVDCSRGGEDDARDIMAGHGAQQVDAATDVDTVVLERDLARLANSLQVNHRVDLRVLVQNHVDGLFVSQVNLVKGRAASAELLNAIEHIFERVVEVVDNDDIVTVFEEGQGGKGANVAGATATMVSPAMLRCLRRRV</sequence>
<dbReference type="Pfam" id="PF08240">
    <property type="entry name" value="ADH_N"/>
    <property type="match status" value="1"/>
</dbReference>
<dbReference type="CDD" id="cd05286">
    <property type="entry name" value="QOR2"/>
    <property type="match status" value="1"/>
</dbReference>
<proteinExistence type="predicted"/>
<dbReference type="InterPro" id="IPR020843">
    <property type="entry name" value="ER"/>
</dbReference>
<dbReference type="Pfam" id="PF00107">
    <property type="entry name" value="ADH_zinc_N"/>
    <property type="match status" value="1"/>
</dbReference>
<reference evidence="5 6" key="1">
    <citation type="journal article" date="2017" name="BMC Genomics">
        <title>Chromosome level assembly and secondary metabolite potential of the parasitic fungus Cordyceps militaris.</title>
        <authorList>
            <person name="Kramer G.J."/>
            <person name="Nodwell J.R."/>
        </authorList>
    </citation>
    <scope>NUCLEOTIDE SEQUENCE [LARGE SCALE GENOMIC DNA]</scope>
    <source>
        <strain evidence="5 6">ATCC 34164</strain>
    </source>
</reference>
<dbReference type="InterPro" id="IPR013149">
    <property type="entry name" value="ADH-like_C"/>
</dbReference>
<dbReference type="GO" id="GO:0070402">
    <property type="term" value="F:NADPH binding"/>
    <property type="evidence" value="ECO:0007669"/>
    <property type="project" value="TreeGrafter"/>
</dbReference>
<dbReference type="Proteomes" id="UP000323067">
    <property type="component" value="Chromosome i"/>
</dbReference>
<dbReference type="InterPro" id="IPR011032">
    <property type="entry name" value="GroES-like_sf"/>
</dbReference>
<dbReference type="GO" id="GO:0005829">
    <property type="term" value="C:cytosol"/>
    <property type="evidence" value="ECO:0007669"/>
    <property type="project" value="TreeGrafter"/>
</dbReference>
<dbReference type="InterPro" id="IPR047618">
    <property type="entry name" value="QOR-like"/>
</dbReference>
<evidence type="ECO:0000313" key="6">
    <source>
        <dbReference type="Proteomes" id="UP000323067"/>
    </source>
</evidence>
<dbReference type="Gene3D" id="3.40.50.720">
    <property type="entry name" value="NAD(P)-binding Rossmann-like Domain"/>
    <property type="match status" value="1"/>
</dbReference>
<evidence type="ECO:0000256" key="1">
    <source>
        <dbReference type="ARBA" id="ARBA00005179"/>
    </source>
</evidence>
<feature type="domain" description="Enoyl reductase (ER)" evidence="4">
    <location>
        <begin position="57"/>
        <end position="364"/>
    </location>
</feature>
<organism evidence="5 6">
    <name type="scientific">Cordyceps militaris</name>
    <name type="common">Caterpillar fungus</name>
    <name type="synonym">Clavaria militaris</name>
    <dbReference type="NCBI Taxonomy" id="73501"/>
    <lineage>
        <taxon>Eukaryota</taxon>
        <taxon>Fungi</taxon>
        <taxon>Dikarya</taxon>
        <taxon>Ascomycota</taxon>
        <taxon>Pezizomycotina</taxon>
        <taxon>Sordariomycetes</taxon>
        <taxon>Hypocreomycetidae</taxon>
        <taxon>Hypocreales</taxon>
        <taxon>Cordycipitaceae</taxon>
        <taxon>Cordyceps</taxon>
    </lineage>
</organism>
<keyword evidence="3" id="KW-0560">Oxidoreductase</keyword>
<dbReference type="InterPro" id="IPR013154">
    <property type="entry name" value="ADH-like_N"/>
</dbReference>
<comment type="pathway">
    <text evidence="1">Secondary metabolite biosynthesis.</text>
</comment>
<name>A0A2H4SW83_CORMI</name>
<dbReference type="VEuPathDB" id="FungiDB:A9K55_000267"/>
<dbReference type="SUPFAM" id="SSF50129">
    <property type="entry name" value="GroES-like"/>
    <property type="match status" value="1"/>
</dbReference>
<dbReference type="EMBL" id="CP023328">
    <property type="protein sequence ID" value="ATY67373.1"/>
    <property type="molecule type" value="Genomic_DNA"/>
</dbReference>
<dbReference type="SMART" id="SM00829">
    <property type="entry name" value="PKS_ER"/>
    <property type="match status" value="1"/>
</dbReference>
<evidence type="ECO:0000259" key="4">
    <source>
        <dbReference type="SMART" id="SM00829"/>
    </source>
</evidence>
<dbReference type="PANTHER" id="PTHR48106:SF13">
    <property type="entry name" value="QUINONE OXIDOREDUCTASE-RELATED"/>
    <property type="match status" value="1"/>
</dbReference>
<dbReference type="OrthoDB" id="48317at2759"/>
<evidence type="ECO:0000256" key="3">
    <source>
        <dbReference type="ARBA" id="ARBA00023002"/>
    </source>
</evidence>
<keyword evidence="2" id="KW-0521">NADP</keyword>
<protein>
    <submittedName>
        <fullName evidence="5">Quinone oxidoreductase</fullName>
    </submittedName>
</protein>
<dbReference type="SUPFAM" id="SSF51735">
    <property type="entry name" value="NAD(P)-binding Rossmann-fold domains"/>
    <property type="match status" value="1"/>
</dbReference>
<evidence type="ECO:0000313" key="5">
    <source>
        <dbReference type="EMBL" id="ATY67373.1"/>
    </source>
</evidence>
<dbReference type="GO" id="GO:0003960">
    <property type="term" value="F:quinone reductase (NADPH) activity"/>
    <property type="evidence" value="ECO:0007669"/>
    <property type="project" value="InterPro"/>
</dbReference>
<dbReference type="AlphaFoldDB" id="A0A2H4SW83"/>
<gene>
    <name evidence="5" type="ORF">A9K55_000267</name>
</gene>